<sequence>MGTEKFIYESIKKNIDILKRCYGCNDDIEITYFKIKGESDLSCASIYFKDLVDKKL</sequence>
<reference evidence="1 2" key="1">
    <citation type="submission" date="2017-12" db="EMBL/GenBank/DDBJ databases">
        <title>Complete genome sequence of Herbivorax saccincola GGR1, a novel Cellulosome-producing hydrolytic bacterium in a thermophilic biogas plant, established by Illumina and Nanopore MinION sequencing.</title>
        <authorList>
            <person name="Pechtl A."/>
            <person name="Ruckert C."/>
            <person name="Koeck D.E."/>
            <person name="Maus I."/>
            <person name="Winkler A."/>
            <person name="Kalinowski J."/>
            <person name="Puhler A."/>
            <person name="Schwarz W.W."/>
            <person name="Zverlov V.V."/>
            <person name="Schluter A."/>
            <person name="Liebl W."/>
        </authorList>
    </citation>
    <scope>NUCLEOTIDE SEQUENCE [LARGE SCALE GENOMIC DNA]</scope>
    <source>
        <strain evidence="2">SR1</strain>
    </source>
</reference>
<dbReference type="AlphaFoldDB" id="A0A2K9E3S5"/>
<evidence type="ECO:0000313" key="1">
    <source>
        <dbReference type="EMBL" id="AUG58039.1"/>
    </source>
</evidence>
<accession>A0A2K9E3S5</accession>
<organism evidence="1 2">
    <name type="scientific">Acetivibrio saccincola</name>
    <dbReference type="NCBI Taxonomy" id="1677857"/>
    <lineage>
        <taxon>Bacteria</taxon>
        <taxon>Bacillati</taxon>
        <taxon>Bacillota</taxon>
        <taxon>Clostridia</taxon>
        <taxon>Eubacteriales</taxon>
        <taxon>Oscillospiraceae</taxon>
        <taxon>Acetivibrio</taxon>
    </lineage>
</organism>
<proteinExistence type="predicted"/>
<gene>
    <name evidence="1" type="ORF">HVS_10720</name>
</gene>
<dbReference type="KEGG" id="hsc:HVS_10720"/>
<name>A0A2K9E3S5_9FIRM</name>
<dbReference type="Proteomes" id="UP000233534">
    <property type="component" value="Chromosome"/>
</dbReference>
<protein>
    <submittedName>
        <fullName evidence="1">Uncharacterized protein</fullName>
    </submittedName>
</protein>
<dbReference type="EMBL" id="CP025197">
    <property type="protein sequence ID" value="AUG58039.1"/>
    <property type="molecule type" value="Genomic_DNA"/>
</dbReference>
<dbReference type="RefSeq" id="WP_157943019.1">
    <property type="nucleotide sequence ID" value="NZ_DAONOL010000017.1"/>
</dbReference>
<evidence type="ECO:0000313" key="2">
    <source>
        <dbReference type="Proteomes" id="UP000233534"/>
    </source>
</evidence>
<keyword evidence="2" id="KW-1185">Reference proteome</keyword>